<comment type="caution">
    <text evidence="2">The sequence shown here is derived from an EMBL/GenBank/DDBJ whole genome shotgun (WGS) entry which is preliminary data.</text>
</comment>
<proteinExistence type="predicted"/>
<feature type="transmembrane region" description="Helical" evidence="1">
    <location>
        <begin position="169"/>
        <end position="192"/>
    </location>
</feature>
<keyword evidence="1" id="KW-0812">Transmembrane</keyword>
<accession>A0ABW9RLQ1</accession>
<reference evidence="2 3" key="1">
    <citation type="submission" date="2019-02" db="EMBL/GenBank/DDBJ databases">
        <authorList>
            <person name="Goldberg S.R."/>
            <person name="Haltli B.A."/>
            <person name="Correa H."/>
            <person name="Russell K.G."/>
        </authorList>
    </citation>
    <scope>NUCLEOTIDE SEQUENCE [LARGE SCALE GENOMIC DNA]</scope>
    <source>
        <strain evidence="2 3">JCM 16186</strain>
    </source>
</reference>
<evidence type="ECO:0000313" key="2">
    <source>
        <dbReference type="EMBL" id="MTI25022.1"/>
    </source>
</evidence>
<dbReference type="InterPro" id="IPR022134">
    <property type="entry name" value="DUF3667"/>
</dbReference>
<keyword evidence="1" id="KW-0472">Membrane</keyword>
<organism evidence="2 3">
    <name type="scientific">Fulvivirga kasyanovii</name>
    <dbReference type="NCBI Taxonomy" id="396812"/>
    <lineage>
        <taxon>Bacteria</taxon>
        <taxon>Pseudomonadati</taxon>
        <taxon>Bacteroidota</taxon>
        <taxon>Cytophagia</taxon>
        <taxon>Cytophagales</taxon>
        <taxon>Fulvivirgaceae</taxon>
        <taxon>Fulvivirga</taxon>
    </lineage>
</organism>
<feature type="transmembrane region" description="Helical" evidence="1">
    <location>
        <begin position="140"/>
        <end position="157"/>
    </location>
</feature>
<keyword evidence="3" id="KW-1185">Reference proteome</keyword>
<keyword evidence="1" id="KW-1133">Transmembrane helix</keyword>
<gene>
    <name evidence="2" type="ORF">E1163_08730</name>
</gene>
<feature type="transmembrane region" description="Helical" evidence="1">
    <location>
        <begin position="198"/>
        <end position="216"/>
    </location>
</feature>
<feature type="transmembrane region" description="Helical" evidence="1">
    <location>
        <begin position="81"/>
        <end position="102"/>
    </location>
</feature>
<dbReference type="EMBL" id="SMLW01000475">
    <property type="protein sequence ID" value="MTI25022.1"/>
    <property type="molecule type" value="Genomic_DNA"/>
</dbReference>
<dbReference type="Pfam" id="PF12412">
    <property type="entry name" value="DUF3667"/>
    <property type="match status" value="1"/>
</dbReference>
<evidence type="ECO:0000313" key="3">
    <source>
        <dbReference type="Proteomes" id="UP000798808"/>
    </source>
</evidence>
<sequence length="265" mass="29967">MSMEKMPISHCINCSAEVKATYCSECGQKADVNRIKWKVLLSELNQRLLGLDNKFARTVKDLTIRPGRVVKSFIKGNRVKYINPVGYLFILSTVYVLAISMFNVDMVAFTKDVGSMWRSETSQAVEAEGFQKMLMGNMKILSFGLIPFFSLGAYVVFRKKGYNLLETSVLIFYTHAHPLVLSFLTLLVYVVFGVSVNSYVFFVTILYFAFACTSFYEGNKAANFAKGLLSYLLGFLFFGFVIVAFAVLLAVIDKELFMAMFPRKH</sequence>
<feature type="transmembrane region" description="Helical" evidence="1">
    <location>
        <begin position="228"/>
        <end position="252"/>
    </location>
</feature>
<evidence type="ECO:0000256" key="1">
    <source>
        <dbReference type="SAM" id="Phobius"/>
    </source>
</evidence>
<dbReference type="Proteomes" id="UP000798808">
    <property type="component" value="Unassembled WGS sequence"/>
</dbReference>
<protein>
    <submittedName>
        <fullName evidence="2">DUF3667 domain-containing protein</fullName>
    </submittedName>
</protein>
<name>A0ABW9RLQ1_9BACT</name>